<dbReference type="EMBL" id="PDEM01000008">
    <property type="protein sequence ID" value="PHZ86375.1"/>
    <property type="molecule type" value="Genomic_DNA"/>
</dbReference>
<gene>
    <name evidence="2" type="ORF">CRD36_02100</name>
</gene>
<accession>A0A2G4YVN2</accession>
<dbReference type="InterPro" id="IPR036165">
    <property type="entry name" value="YefM-like_sf"/>
</dbReference>
<dbReference type="OrthoDB" id="165038at2"/>
<sequence length="79" mass="8648">MREFSAADVTRSSGDLFAAAAAEPVAITKHSKARFVVMTIEKYNKMASQTDPRRVYAMGELPDDLAGELLNSLEVDLND</sequence>
<keyword evidence="3" id="KW-1185">Reference proteome</keyword>
<organism evidence="2 3">
    <name type="scientific">Paremcibacter congregatus</name>
    <dbReference type="NCBI Taxonomy" id="2043170"/>
    <lineage>
        <taxon>Bacteria</taxon>
        <taxon>Pseudomonadati</taxon>
        <taxon>Pseudomonadota</taxon>
        <taxon>Alphaproteobacteria</taxon>
        <taxon>Emcibacterales</taxon>
        <taxon>Emcibacteraceae</taxon>
        <taxon>Paremcibacter</taxon>
    </lineage>
</organism>
<proteinExistence type="inferred from homology"/>
<name>A0A2G4YVN2_9PROT</name>
<dbReference type="InParanoid" id="A0A2G4YVN2"/>
<dbReference type="AlphaFoldDB" id="A0A2G4YVN2"/>
<dbReference type="SUPFAM" id="SSF143120">
    <property type="entry name" value="YefM-like"/>
    <property type="match status" value="1"/>
</dbReference>
<reference evidence="2 3" key="1">
    <citation type="submission" date="2017-10" db="EMBL/GenBank/DDBJ databases">
        <title>Frigbacter circumglobatus gen. nov. sp. nov., isolated from sediment cultured in situ.</title>
        <authorList>
            <person name="Zhao Z."/>
        </authorList>
    </citation>
    <scope>NUCLEOTIDE SEQUENCE [LARGE SCALE GENOMIC DNA]</scope>
    <source>
        <strain evidence="2 3">ZYL</strain>
    </source>
</reference>
<comment type="caution">
    <text evidence="2">The sequence shown here is derived from an EMBL/GenBank/DDBJ whole genome shotgun (WGS) entry which is preliminary data.</text>
</comment>
<evidence type="ECO:0000313" key="3">
    <source>
        <dbReference type="Proteomes" id="UP000229730"/>
    </source>
</evidence>
<evidence type="ECO:0000256" key="1">
    <source>
        <dbReference type="ARBA" id="ARBA00009981"/>
    </source>
</evidence>
<evidence type="ECO:0000313" key="2">
    <source>
        <dbReference type="EMBL" id="PHZ86375.1"/>
    </source>
</evidence>
<comment type="similarity">
    <text evidence="1">Belongs to the phD/YefM antitoxin family.</text>
</comment>
<dbReference type="RefSeq" id="WP_099471094.1">
    <property type="nucleotide sequence ID" value="NZ_CP041025.1"/>
</dbReference>
<protein>
    <submittedName>
        <fullName evidence="2">Type II toxin-antitoxin system prevent-host-death family antitoxin</fullName>
    </submittedName>
</protein>
<dbReference type="NCBIfam" id="TIGR01552">
    <property type="entry name" value="phd_fam"/>
    <property type="match status" value="1"/>
</dbReference>
<dbReference type="Proteomes" id="UP000229730">
    <property type="component" value="Unassembled WGS sequence"/>
</dbReference>